<reference evidence="4 5" key="1">
    <citation type="journal article" date="2015" name="Genome Announc.">
        <title>Complete Genome Sequence of Polypropylene Glycol- and Polyethylene Glycol-Degrading Sphingopyxis macrogoltabida Strain EY-1.</title>
        <authorList>
            <person name="Ohtsubo Y."/>
            <person name="Nagata Y."/>
            <person name="Numata M."/>
            <person name="Tsuchikane K."/>
            <person name="Hosoyama A."/>
            <person name="Yamazoe A."/>
            <person name="Tsuda M."/>
            <person name="Fujita N."/>
            <person name="Kawai F."/>
        </authorList>
    </citation>
    <scope>NUCLEOTIDE SEQUENCE [LARGE SCALE GENOMIC DNA]</scope>
    <source>
        <strain evidence="4 5">EY-1</strain>
    </source>
</reference>
<sequence length="411" mass="43690">MKRIFLLSTALLAACAAPAPGTGTASPAAAPGPLKLEKVVMLMRHGIRPPTKASVVPAGYSDERWPDWPVDYGLLTPRGGAGVKLLGESDRLWFGDRGLFPGGCPAAGTIVLKASYKQRTIDTARNWAAGFMPGCAVDVSHPAGADDDAIFHGLDGAPPSFDGKRAYDASLAEAPEGGLAADTERHRGELTLLAKVLNCALPACPLVAEPSRLIAQPHDRPDLEGPLDVGSTASQTLLLEYLEGMPMEQVGWGRVSRAEIEQLLRFHPLKFRYANRPGYIAAAAAAPIVGEIVAALGDTSPARLTLLAGHDTNVADLGGFFDLHWQVPSYPADEVPPGSALGFELVSDAKGERYVRAFYRGQTMDQLRNLEPLGRGDTFFRRYLPIPGCGNSAEATACTWTAFTRLAAPRG</sequence>
<dbReference type="PANTHER" id="PTHR11567:SF110">
    <property type="entry name" value="2-PHOSPHOXYLOSE PHOSPHATASE 1"/>
    <property type="match status" value="1"/>
</dbReference>
<dbReference type="AlphaFoldDB" id="A0A0N9UC84"/>
<evidence type="ECO:0000313" key="5">
    <source>
        <dbReference type="Proteomes" id="UP000058074"/>
    </source>
</evidence>
<dbReference type="Gene3D" id="3.40.50.1240">
    <property type="entry name" value="Phosphoglycerate mutase-like"/>
    <property type="match status" value="2"/>
</dbReference>
<proteinExistence type="inferred from homology"/>
<keyword evidence="3" id="KW-0732">Signal</keyword>
<gene>
    <name evidence="4" type="ORF">AN936_11405</name>
</gene>
<dbReference type="Proteomes" id="UP000058074">
    <property type="component" value="Chromosome"/>
</dbReference>
<protein>
    <recommendedName>
        <fullName evidence="6">Histidine-type phosphatase</fullName>
    </recommendedName>
</protein>
<comment type="similarity">
    <text evidence="1">Belongs to the histidine acid phosphatase family.</text>
</comment>
<dbReference type="InterPro" id="IPR029033">
    <property type="entry name" value="His_PPase_superfam"/>
</dbReference>
<dbReference type="InterPro" id="IPR050645">
    <property type="entry name" value="Histidine_acid_phosphatase"/>
</dbReference>
<feature type="signal peptide" evidence="3">
    <location>
        <begin position="1"/>
        <end position="21"/>
    </location>
</feature>
<evidence type="ECO:0000313" key="4">
    <source>
        <dbReference type="EMBL" id="ALH80951.1"/>
    </source>
</evidence>
<evidence type="ECO:0000256" key="1">
    <source>
        <dbReference type="ARBA" id="ARBA00005375"/>
    </source>
</evidence>
<dbReference type="PROSITE" id="PS00616">
    <property type="entry name" value="HIS_ACID_PHOSPHAT_1"/>
    <property type="match status" value="1"/>
</dbReference>
<dbReference type="EMBL" id="CP012700">
    <property type="protein sequence ID" value="ALH80951.1"/>
    <property type="molecule type" value="Genomic_DNA"/>
</dbReference>
<evidence type="ECO:0000256" key="3">
    <source>
        <dbReference type="SAM" id="SignalP"/>
    </source>
</evidence>
<dbReference type="KEGG" id="smag:AN936_11405"/>
<dbReference type="PANTHER" id="PTHR11567">
    <property type="entry name" value="ACID PHOSPHATASE-RELATED"/>
    <property type="match status" value="1"/>
</dbReference>
<dbReference type="GO" id="GO:0050308">
    <property type="term" value="F:sugar-phosphatase activity"/>
    <property type="evidence" value="ECO:0007669"/>
    <property type="project" value="TreeGrafter"/>
</dbReference>
<dbReference type="PROSITE" id="PS51257">
    <property type="entry name" value="PROKAR_LIPOPROTEIN"/>
    <property type="match status" value="1"/>
</dbReference>
<evidence type="ECO:0000256" key="2">
    <source>
        <dbReference type="ARBA" id="ARBA00022801"/>
    </source>
</evidence>
<name>A0A0N9UC84_SPHMC</name>
<dbReference type="RefSeq" id="WP_054588247.1">
    <property type="nucleotide sequence ID" value="NZ_CP012700.1"/>
</dbReference>
<evidence type="ECO:0008006" key="6">
    <source>
        <dbReference type="Google" id="ProtNLM"/>
    </source>
</evidence>
<accession>A0A0N9UC84</accession>
<organism evidence="4 5">
    <name type="scientific">Sphingopyxis macrogoltabida</name>
    <name type="common">Sphingomonas macrogoltabidus</name>
    <dbReference type="NCBI Taxonomy" id="33050"/>
    <lineage>
        <taxon>Bacteria</taxon>
        <taxon>Pseudomonadati</taxon>
        <taxon>Pseudomonadota</taxon>
        <taxon>Alphaproteobacteria</taxon>
        <taxon>Sphingomonadales</taxon>
        <taxon>Sphingomonadaceae</taxon>
        <taxon>Sphingopyxis</taxon>
    </lineage>
</organism>
<dbReference type="PATRIC" id="fig|33050.5.peg.2358"/>
<dbReference type="Pfam" id="PF00328">
    <property type="entry name" value="His_Phos_2"/>
    <property type="match status" value="2"/>
</dbReference>
<dbReference type="InterPro" id="IPR000560">
    <property type="entry name" value="His_Pase_clade-2"/>
</dbReference>
<keyword evidence="2" id="KW-0378">Hydrolase</keyword>
<dbReference type="SUPFAM" id="SSF53254">
    <property type="entry name" value="Phosphoglycerate mutase-like"/>
    <property type="match status" value="1"/>
</dbReference>
<dbReference type="GO" id="GO:0030288">
    <property type="term" value="C:outer membrane-bounded periplasmic space"/>
    <property type="evidence" value="ECO:0007669"/>
    <property type="project" value="TreeGrafter"/>
</dbReference>
<dbReference type="InterPro" id="IPR033379">
    <property type="entry name" value="Acid_Pase_AS"/>
</dbReference>
<dbReference type="CDD" id="cd07061">
    <property type="entry name" value="HP_HAP_like"/>
    <property type="match status" value="1"/>
</dbReference>
<feature type="chain" id="PRO_5006038901" description="Histidine-type phosphatase" evidence="3">
    <location>
        <begin position="22"/>
        <end position="411"/>
    </location>
</feature>